<dbReference type="Gramene" id="Zm00001eb283250_T001">
    <property type="protein sequence ID" value="Zm00001eb283250_P001"/>
    <property type="gene ID" value="Zm00001eb283250"/>
</dbReference>
<reference evidence="14" key="2">
    <citation type="submission" date="2019-07" db="EMBL/GenBank/DDBJ databases">
        <authorList>
            <person name="Seetharam A."/>
            <person name="Woodhouse M."/>
            <person name="Cannon E."/>
        </authorList>
    </citation>
    <scope>NUCLEOTIDE SEQUENCE [LARGE SCALE GENOMIC DNA]</scope>
    <source>
        <strain evidence="14">cv. B73</strain>
    </source>
</reference>
<dbReference type="PANTHER" id="PTHR11510">
    <property type="entry name" value="MYO-INOSITOL-1 PHOSPHATE SYNTHASE"/>
    <property type="match status" value="1"/>
</dbReference>
<comment type="cofactor">
    <cofactor evidence="2">
        <name>NAD(+)</name>
        <dbReference type="ChEBI" id="CHEBI:57540"/>
    </cofactor>
</comment>
<dbReference type="EC" id="5.5.1.4" evidence="5"/>
<dbReference type="InterPro" id="IPR002652">
    <property type="entry name" value="Importin-a_IBB"/>
</dbReference>
<dbReference type="Proteomes" id="UP000007305">
    <property type="component" value="Chromosome 6"/>
</dbReference>
<protein>
    <recommendedName>
        <fullName evidence="5">inositol-3-phosphate synthase</fullName>
        <ecNumber evidence="5">5.5.1.4</ecNumber>
    </recommendedName>
    <alternativeName>
        <fullName evidence="11">Myo-inositol 1-phosphate synthase</fullName>
    </alternativeName>
</protein>
<comment type="similarity">
    <text evidence="4">Belongs to the myo-inositol 1-phosphate synthase family.</text>
</comment>
<dbReference type="Gene3D" id="3.40.50.720">
    <property type="entry name" value="NAD(P)-binding Rossmann-like Domain"/>
    <property type="match status" value="1"/>
</dbReference>
<dbReference type="Pfam" id="PF07994">
    <property type="entry name" value="NAD_binding_5"/>
    <property type="match status" value="1"/>
</dbReference>
<evidence type="ECO:0000256" key="5">
    <source>
        <dbReference type="ARBA" id="ARBA00012125"/>
    </source>
</evidence>
<evidence type="ECO:0000256" key="7">
    <source>
        <dbReference type="ARBA" id="ARBA00022550"/>
    </source>
</evidence>
<dbReference type="InterPro" id="IPR036291">
    <property type="entry name" value="NAD(P)-bd_dom_sf"/>
</dbReference>
<dbReference type="InterPro" id="IPR013021">
    <property type="entry name" value="Myo-inos-1-P_Synthase_GAPDH"/>
</dbReference>
<reference evidence="14" key="3">
    <citation type="submission" date="2021-05" db="UniProtKB">
        <authorList>
            <consortium name="EnsemblPlants"/>
        </authorList>
    </citation>
    <scope>IDENTIFICATION</scope>
    <source>
        <strain evidence="14">cv. B73</strain>
    </source>
</reference>
<organism evidence="14 15">
    <name type="scientific">Zea mays</name>
    <name type="common">Maize</name>
    <dbReference type="NCBI Taxonomy" id="4577"/>
    <lineage>
        <taxon>Eukaryota</taxon>
        <taxon>Viridiplantae</taxon>
        <taxon>Streptophyta</taxon>
        <taxon>Embryophyta</taxon>
        <taxon>Tracheophyta</taxon>
        <taxon>Spermatophyta</taxon>
        <taxon>Magnoliopsida</taxon>
        <taxon>Liliopsida</taxon>
        <taxon>Poales</taxon>
        <taxon>Poaceae</taxon>
        <taxon>PACMAD clade</taxon>
        <taxon>Panicoideae</taxon>
        <taxon>Andropogonodae</taxon>
        <taxon>Andropogoneae</taxon>
        <taxon>Tripsacinae</taxon>
        <taxon>Zea</taxon>
    </lineage>
</organism>
<comment type="pathway">
    <text evidence="3">Polyol metabolism; myo-inositol biosynthesis; myo-inositol from D-glucose 6-phosphate: step 1/2.</text>
</comment>
<dbReference type="InterPro" id="IPR002587">
    <property type="entry name" value="Myo-inos-1-P_Synthase"/>
</dbReference>
<dbReference type="GO" id="GO:0006021">
    <property type="term" value="P:inositol biosynthetic process"/>
    <property type="evidence" value="ECO:0000318"/>
    <property type="project" value="GO_Central"/>
</dbReference>
<dbReference type="SUPFAM" id="SSF51735">
    <property type="entry name" value="NAD(P)-binding Rossmann-fold domains"/>
    <property type="match status" value="1"/>
</dbReference>
<dbReference type="EnsemblPlants" id="Zm00001eb283250_T001">
    <property type="protein sequence ID" value="Zm00001eb283250_P001"/>
    <property type="gene ID" value="Zm00001eb283250"/>
</dbReference>
<evidence type="ECO:0000256" key="4">
    <source>
        <dbReference type="ARBA" id="ARBA00010813"/>
    </source>
</evidence>
<dbReference type="GO" id="GO:0004512">
    <property type="term" value="F:inositol-3-phosphate synthase activity"/>
    <property type="evidence" value="ECO:0000318"/>
    <property type="project" value="GO_Central"/>
</dbReference>
<keyword evidence="7" id="KW-0398">Inositol biosynthesis</keyword>
<evidence type="ECO:0000259" key="12">
    <source>
        <dbReference type="Pfam" id="PF01658"/>
    </source>
</evidence>
<feature type="domain" description="IBB" evidence="13">
    <location>
        <begin position="2"/>
        <end position="65"/>
    </location>
</feature>
<evidence type="ECO:0000256" key="10">
    <source>
        <dbReference type="ARBA" id="ARBA00023264"/>
    </source>
</evidence>
<dbReference type="AlphaFoldDB" id="A0A804PZN1"/>
<comment type="catalytic activity">
    <reaction evidence="1">
        <text>D-glucose 6-phosphate = 1D-myo-inositol 3-phosphate</text>
        <dbReference type="Rhea" id="RHEA:10716"/>
        <dbReference type="ChEBI" id="CHEBI:58401"/>
        <dbReference type="ChEBI" id="CHEBI:61548"/>
        <dbReference type="EC" id="5.5.1.4"/>
    </reaction>
</comment>
<evidence type="ECO:0000256" key="6">
    <source>
        <dbReference type="ARBA" id="ARBA00022516"/>
    </source>
</evidence>
<keyword evidence="6" id="KW-0444">Lipid biosynthesis</keyword>
<accession>A0A804PZN1</accession>
<dbReference type="UniPathway" id="UPA00823">
    <property type="reaction ID" value="UER00787"/>
</dbReference>
<proteinExistence type="inferred from homology"/>
<keyword evidence="10" id="KW-1208">Phospholipid metabolism</keyword>
<evidence type="ECO:0000256" key="1">
    <source>
        <dbReference type="ARBA" id="ARBA00000113"/>
    </source>
</evidence>
<dbReference type="GO" id="GO:0061608">
    <property type="term" value="F:nuclear import signal receptor activity"/>
    <property type="evidence" value="ECO:0007669"/>
    <property type="project" value="InterPro"/>
</dbReference>
<evidence type="ECO:0000256" key="2">
    <source>
        <dbReference type="ARBA" id="ARBA00001911"/>
    </source>
</evidence>
<name>A0A804PZN1_MAIZE</name>
<dbReference type="GO" id="GO:0008654">
    <property type="term" value="P:phospholipid biosynthetic process"/>
    <property type="evidence" value="ECO:0007669"/>
    <property type="project" value="UniProtKB-KW"/>
</dbReference>
<evidence type="ECO:0000313" key="14">
    <source>
        <dbReference type="EnsemblPlants" id="Zm00001eb283250_P001"/>
    </source>
</evidence>
<dbReference type="Pfam" id="PF01749">
    <property type="entry name" value="IBB"/>
    <property type="match status" value="1"/>
</dbReference>
<evidence type="ECO:0000256" key="11">
    <source>
        <dbReference type="ARBA" id="ARBA00032949"/>
    </source>
</evidence>
<dbReference type="GO" id="GO:0005737">
    <property type="term" value="C:cytoplasm"/>
    <property type="evidence" value="ECO:0000318"/>
    <property type="project" value="GO_Central"/>
</dbReference>
<dbReference type="Gene3D" id="3.30.360.10">
    <property type="entry name" value="Dihydrodipicolinate Reductase, domain 2"/>
    <property type="match status" value="1"/>
</dbReference>
<keyword evidence="8" id="KW-0443">Lipid metabolism</keyword>
<dbReference type="InParanoid" id="A0A804PZN1"/>
<evidence type="ECO:0000256" key="8">
    <source>
        <dbReference type="ARBA" id="ARBA00023209"/>
    </source>
</evidence>
<dbReference type="Pfam" id="PF01658">
    <property type="entry name" value="Inos-1-P_synth"/>
    <property type="match status" value="1"/>
</dbReference>
<evidence type="ECO:0000259" key="13">
    <source>
        <dbReference type="Pfam" id="PF01749"/>
    </source>
</evidence>
<sequence length="311" mass="34103">MLDICKAKREESLQKKRHDGFLASTADIVPPMGHSIAFQQKLDGLPAMVQVVLSNEPTVQLKATTQFRKLLSIGEVIDLQAYVVKGVGKVQAKWSPVGTIDIECSMRKFKEKNKVDKVVVLWTANTERYNNVCACLNDTMENLLASVDKNEAEISPSTLYAIACVTEGVSFINGSPQNTFVPGLIDLAIKNNCLIGPTSIVSYNHLGNNNGMNLSAPQTFRSKEISKSNVVDDIVSSNAILYGPGEHPDHVVVIKYVPYVGDSKRAMDEYTSEIFMGSKNTIMLHNTCEDSLLTAPIILDLVLLAELSTRI</sequence>
<keyword evidence="15" id="KW-1185">Reference proteome</keyword>
<evidence type="ECO:0000256" key="3">
    <source>
        <dbReference type="ARBA" id="ARBA00005117"/>
    </source>
</evidence>
<feature type="domain" description="Myo-inositol-1-phosphate synthase GAPDH-like" evidence="12">
    <location>
        <begin position="195"/>
        <end position="291"/>
    </location>
</feature>
<keyword evidence="8" id="KW-0594">Phospholipid biosynthesis</keyword>
<evidence type="ECO:0000256" key="9">
    <source>
        <dbReference type="ARBA" id="ARBA00023235"/>
    </source>
</evidence>
<keyword evidence="9" id="KW-0413">Isomerase</keyword>
<evidence type="ECO:0000313" key="15">
    <source>
        <dbReference type="Proteomes" id="UP000007305"/>
    </source>
</evidence>
<dbReference type="GO" id="GO:0006606">
    <property type="term" value="P:protein import into nucleus"/>
    <property type="evidence" value="ECO:0007669"/>
    <property type="project" value="InterPro"/>
</dbReference>
<reference evidence="15" key="1">
    <citation type="journal article" date="2009" name="Science">
        <title>The B73 maize genome: complexity, diversity, and dynamics.</title>
        <authorList>
            <person name="Schnable P.S."/>
            <person name="Ware D."/>
            <person name="Fulton R.S."/>
            <person name="Stein J.C."/>
            <person name="Wei F."/>
            <person name="Pasternak S."/>
            <person name="Liang C."/>
            <person name="Zhang J."/>
            <person name="Fulton L."/>
            <person name="Graves T.A."/>
            <person name="Minx P."/>
            <person name="Reily A.D."/>
            <person name="Courtney L."/>
            <person name="Kruchowski S.S."/>
            <person name="Tomlinson C."/>
            <person name="Strong C."/>
            <person name="Delehaunty K."/>
            <person name="Fronick C."/>
            <person name="Courtney B."/>
            <person name="Rock S.M."/>
            <person name="Belter E."/>
            <person name="Du F."/>
            <person name="Kim K."/>
            <person name="Abbott R.M."/>
            <person name="Cotton M."/>
            <person name="Levy A."/>
            <person name="Marchetto P."/>
            <person name="Ochoa K."/>
            <person name="Jackson S.M."/>
            <person name="Gillam B."/>
            <person name="Chen W."/>
            <person name="Yan L."/>
            <person name="Higginbotham J."/>
            <person name="Cardenas M."/>
            <person name="Waligorski J."/>
            <person name="Applebaum E."/>
            <person name="Phelps L."/>
            <person name="Falcone J."/>
            <person name="Kanchi K."/>
            <person name="Thane T."/>
            <person name="Scimone A."/>
            <person name="Thane N."/>
            <person name="Henke J."/>
            <person name="Wang T."/>
            <person name="Ruppert J."/>
            <person name="Shah N."/>
            <person name="Rotter K."/>
            <person name="Hodges J."/>
            <person name="Ingenthron E."/>
            <person name="Cordes M."/>
            <person name="Kohlberg S."/>
            <person name="Sgro J."/>
            <person name="Delgado B."/>
            <person name="Mead K."/>
            <person name="Chinwalla A."/>
            <person name="Leonard S."/>
            <person name="Crouse K."/>
            <person name="Collura K."/>
            <person name="Kudrna D."/>
            <person name="Currie J."/>
            <person name="He R."/>
            <person name="Angelova A."/>
            <person name="Rajasekar S."/>
            <person name="Mueller T."/>
            <person name="Lomeli R."/>
            <person name="Scara G."/>
            <person name="Ko A."/>
            <person name="Delaney K."/>
            <person name="Wissotski M."/>
            <person name="Lopez G."/>
            <person name="Campos D."/>
            <person name="Braidotti M."/>
            <person name="Ashley E."/>
            <person name="Golser W."/>
            <person name="Kim H."/>
            <person name="Lee S."/>
            <person name="Lin J."/>
            <person name="Dujmic Z."/>
            <person name="Kim W."/>
            <person name="Talag J."/>
            <person name="Zuccolo A."/>
            <person name="Fan C."/>
            <person name="Sebastian A."/>
            <person name="Kramer M."/>
            <person name="Spiegel L."/>
            <person name="Nascimento L."/>
            <person name="Zutavern T."/>
            <person name="Miller B."/>
            <person name="Ambroise C."/>
            <person name="Muller S."/>
            <person name="Spooner W."/>
            <person name="Narechania A."/>
            <person name="Ren L."/>
            <person name="Wei S."/>
            <person name="Kumari S."/>
            <person name="Faga B."/>
            <person name="Levy M.J."/>
            <person name="McMahan L."/>
            <person name="Van Buren P."/>
            <person name="Vaughn M.W."/>
            <person name="Ying K."/>
            <person name="Yeh C.-T."/>
            <person name="Emrich S.J."/>
            <person name="Jia Y."/>
            <person name="Kalyanaraman A."/>
            <person name="Hsia A.-P."/>
            <person name="Barbazuk W.B."/>
            <person name="Baucom R.S."/>
            <person name="Brutnell T.P."/>
            <person name="Carpita N.C."/>
            <person name="Chaparro C."/>
            <person name="Chia J.-M."/>
            <person name="Deragon J.-M."/>
            <person name="Estill J.C."/>
            <person name="Fu Y."/>
            <person name="Jeddeloh J.A."/>
            <person name="Han Y."/>
            <person name="Lee H."/>
            <person name="Li P."/>
            <person name="Lisch D.R."/>
            <person name="Liu S."/>
            <person name="Liu Z."/>
            <person name="Nagel D.H."/>
            <person name="McCann M.C."/>
            <person name="SanMiguel P."/>
            <person name="Myers A.M."/>
            <person name="Nettleton D."/>
            <person name="Nguyen J."/>
            <person name="Penning B.W."/>
            <person name="Ponnala L."/>
            <person name="Schneider K.L."/>
            <person name="Schwartz D.C."/>
            <person name="Sharma A."/>
            <person name="Soderlund C."/>
            <person name="Springer N.M."/>
            <person name="Sun Q."/>
            <person name="Wang H."/>
            <person name="Waterman M."/>
            <person name="Westerman R."/>
            <person name="Wolfgruber T.K."/>
            <person name="Yang L."/>
            <person name="Yu Y."/>
            <person name="Zhang L."/>
            <person name="Zhou S."/>
            <person name="Zhu Q."/>
            <person name="Bennetzen J.L."/>
            <person name="Dawe R.K."/>
            <person name="Jiang J."/>
            <person name="Jiang N."/>
            <person name="Presting G.G."/>
            <person name="Wessler S.R."/>
            <person name="Aluru S."/>
            <person name="Martienssen R.A."/>
            <person name="Clifton S.W."/>
            <person name="McCombie W.R."/>
            <person name="Wing R.A."/>
            <person name="Wilson R.K."/>
        </authorList>
    </citation>
    <scope>NUCLEOTIDE SEQUENCE [LARGE SCALE GENOMIC DNA]</scope>
    <source>
        <strain evidence="15">cv. B73</strain>
    </source>
</reference>
<dbReference type="SUPFAM" id="SSF55347">
    <property type="entry name" value="Glyceraldehyde-3-phosphate dehydrogenase-like, C-terminal domain"/>
    <property type="match status" value="1"/>
</dbReference>